<dbReference type="RefSeq" id="WP_231449027.1">
    <property type="nucleotide sequence ID" value="NZ_JAJOMB010000027.1"/>
</dbReference>
<dbReference type="InterPro" id="IPR029062">
    <property type="entry name" value="Class_I_gatase-like"/>
</dbReference>
<dbReference type="CDD" id="cd03139">
    <property type="entry name" value="GATase1_PfpI_2"/>
    <property type="match status" value="1"/>
</dbReference>
<organism evidence="3 4">
    <name type="scientific">Kineosporia babensis</name>
    <dbReference type="NCBI Taxonomy" id="499548"/>
    <lineage>
        <taxon>Bacteria</taxon>
        <taxon>Bacillati</taxon>
        <taxon>Actinomycetota</taxon>
        <taxon>Actinomycetes</taxon>
        <taxon>Kineosporiales</taxon>
        <taxon>Kineosporiaceae</taxon>
        <taxon>Kineosporia</taxon>
    </lineage>
</organism>
<accession>A0A9X1NL97</accession>
<evidence type="ECO:0000313" key="3">
    <source>
        <dbReference type="EMBL" id="MCD5316175.1"/>
    </source>
</evidence>
<feature type="region of interest" description="Disordered" evidence="1">
    <location>
        <begin position="1"/>
        <end position="24"/>
    </location>
</feature>
<gene>
    <name evidence="3" type="ORF">LR394_35295</name>
</gene>
<comment type="caution">
    <text evidence="3">The sequence shown here is derived from an EMBL/GenBank/DDBJ whole genome shotgun (WGS) entry which is preliminary data.</text>
</comment>
<dbReference type="SUPFAM" id="SSF52317">
    <property type="entry name" value="Class I glutamine amidotransferase-like"/>
    <property type="match status" value="1"/>
</dbReference>
<dbReference type="GO" id="GO:0006355">
    <property type="term" value="P:regulation of DNA-templated transcription"/>
    <property type="evidence" value="ECO:0007669"/>
    <property type="project" value="TreeGrafter"/>
</dbReference>
<dbReference type="Pfam" id="PF01965">
    <property type="entry name" value="DJ-1_PfpI"/>
    <property type="match status" value="1"/>
</dbReference>
<evidence type="ECO:0000259" key="2">
    <source>
        <dbReference type="Pfam" id="PF01965"/>
    </source>
</evidence>
<feature type="region of interest" description="Disordered" evidence="1">
    <location>
        <begin position="272"/>
        <end position="294"/>
    </location>
</feature>
<sequence>MTDEIANHLADMSHDPEPKDAAAQEAFDRSVAAHEALAARPGVTFTADEDVVIVLHPGFDTLDAIGPHYFLASMVGATIHLATTRAANEPVLSAGGLPITPTTTLQDAPASPTVLLVPGGDTAVLLKDHAAMESIRNLGHSAGTVASVCTGAIALGAAGLLKGRRATSHWSVRHLLAGYGAIPVDERVVIDGNVATAAGVTAGMDLALTLAAQLRGDDYARFLELGAEYAPQPPYGAGTPENAGPEMVALARDFYAPIEHALRATRLWPGDQAATAMHGGQESGSSAPGPNPAR</sequence>
<feature type="compositionally biased region" description="Basic and acidic residues" evidence="1">
    <location>
        <begin position="11"/>
        <end position="24"/>
    </location>
</feature>
<proteinExistence type="predicted"/>
<reference evidence="3" key="1">
    <citation type="submission" date="2021-11" db="EMBL/GenBank/DDBJ databases">
        <title>Streptomyces corallinus and Kineosporia corallina sp. nov., two new coral-derived marine actinobacteria.</title>
        <authorList>
            <person name="Buangrab K."/>
            <person name="Sutthacheep M."/>
            <person name="Yeemin T."/>
            <person name="Harunari E."/>
            <person name="Igarashi Y."/>
            <person name="Sripreechasak P."/>
            <person name="Kanchanasin P."/>
            <person name="Tanasupawat S."/>
            <person name="Phongsopitanun W."/>
        </authorList>
    </citation>
    <scope>NUCLEOTIDE SEQUENCE</scope>
    <source>
        <strain evidence="3">JCM 31032</strain>
    </source>
</reference>
<dbReference type="PANTHER" id="PTHR43130:SF2">
    <property type="entry name" value="DJ-1_PFPI DOMAIN-CONTAINING PROTEIN"/>
    <property type="match status" value="1"/>
</dbReference>
<keyword evidence="4" id="KW-1185">Reference proteome</keyword>
<dbReference type="PANTHER" id="PTHR43130">
    <property type="entry name" value="ARAC-FAMILY TRANSCRIPTIONAL REGULATOR"/>
    <property type="match status" value="1"/>
</dbReference>
<evidence type="ECO:0000256" key="1">
    <source>
        <dbReference type="SAM" id="MobiDB-lite"/>
    </source>
</evidence>
<dbReference type="EMBL" id="JAJOMB010000027">
    <property type="protein sequence ID" value="MCD5316175.1"/>
    <property type="molecule type" value="Genomic_DNA"/>
</dbReference>
<dbReference type="InterPro" id="IPR002818">
    <property type="entry name" value="DJ-1/PfpI"/>
</dbReference>
<dbReference type="InterPro" id="IPR052158">
    <property type="entry name" value="INH-QAR"/>
</dbReference>
<protein>
    <submittedName>
        <fullName evidence="3">DJ-1/PfpI family protein</fullName>
    </submittedName>
</protein>
<evidence type="ECO:0000313" key="4">
    <source>
        <dbReference type="Proteomes" id="UP001138997"/>
    </source>
</evidence>
<dbReference type="Gene3D" id="3.40.50.880">
    <property type="match status" value="1"/>
</dbReference>
<dbReference type="AlphaFoldDB" id="A0A9X1NL97"/>
<feature type="domain" description="DJ-1/PfpI" evidence="2">
    <location>
        <begin position="51"/>
        <end position="212"/>
    </location>
</feature>
<dbReference type="Proteomes" id="UP001138997">
    <property type="component" value="Unassembled WGS sequence"/>
</dbReference>
<name>A0A9X1NL97_9ACTN</name>